<dbReference type="InterPro" id="IPR048362">
    <property type="entry name" value="PARG_helical"/>
</dbReference>
<dbReference type="GO" id="GO:0004649">
    <property type="term" value="F:poly(ADP-ribose) glycohydrolase activity"/>
    <property type="evidence" value="ECO:0007669"/>
    <property type="project" value="InterPro"/>
</dbReference>
<dbReference type="VEuPathDB" id="FungiDB:A9K55_003971"/>
<dbReference type="SMART" id="SM00066">
    <property type="entry name" value="GAL4"/>
    <property type="match status" value="1"/>
</dbReference>
<keyword evidence="2" id="KW-0539">Nucleus</keyword>
<dbReference type="GO" id="GO:0006282">
    <property type="term" value="P:regulation of DNA repair"/>
    <property type="evidence" value="ECO:0007669"/>
    <property type="project" value="InterPro"/>
</dbReference>
<evidence type="ECO:0000313" key="4">
    <source>
        <dbReference type="EMBL" id="ATY64425.1"/>
    </source>
</evidence>
<dbReference type="PROSITE" id="PS00463">
    <property type="entry name" value="ZN2_CY6_FUNGAL_1"/>
    <property type="match status" value="1"/>
</dbReference>
<evidence type="ECO:0000259" key="3">
    <source>
        <dbReference type="PROSITE" id="PS50048"/>
    </source>
</evidence>
<gene>
    <name evidence="4" type="ORF">A9K55_003971</name>
</gene>
<dbReference type="Gene3D" id="4.10.240.10">
    <property type="entry name" value="Zn(2)-C6 fungal-type DNA-binding domain"/>
    <property type="match status" value="1"/>
</dbReference>
<dbReference type="OrthoDB" id="5380854at2759"/>
<dbReference type="VEuPathDB" id="FungiDB:CCM_00038"/>
<protein>
    <recommendedName>
        <fullName evidence="3">Zn(2)-C6 fungal-type domain-containing protein</fullName>
    </recommendedName>
</protein>
<dbReference type="GO" id="GO:0000981">
    <property type="term" value="F:DNA-binding transcription factor activity, RNA polymerase II-specific"/>
    <property type="evidence" value="ECO:0007669"/>
    <property type="project" value="InterPro"/>
</dbReference>
<dbReference type="SUPFAM" id="SSF57701">
    <property type="entry name" value="Zn2/Cys6 DNA-binding domain"/>
    <property type="match status" value="1"/>
</dbReference>
<dbReference type="GO" id="GO:0000976">
    <property type="term" value="F:transcription cis-regulatory region binding"/>
    <property type="evidence" value="ECO:0007669"/>
    <property type="project" value="TreeGrafter"/>
</dbReference>
<dbReference type="EMBL" id="CP023325">
    <property type="protein sequence ID" value="ATY64425.1"/>
    <property type="molecule type" value="Genomic_DNA"/>
</dbReference>
<organism evidence="4 5">
    <name type="scientific">Cordyceps militaris</name>
    <name type="common">Caterpillar fungus</name>
    <name type="synonym">Clavaria militaris</name>
    <dbReference type="NCBI Taxonomy" id="73501"/>
    <lineage>
        <taxon>Eukaryota</taxon>
        <taxon>Fungi</taxon>
        <taxon>Dikarya</taxon>
        <taxon>Ascomycota</taxon>
        <taxon>Pezizomycotina</taxon>
        <taxon>Sordariomycetes</taxon>
        <taxon>Hypocreomycetidae</taxon>
        <taxon>Hypocreales</taxon>
        <taxon>Cordycipitaceae</taxon>
        <taxon>Cordyceps</taxon>
    </lineage>
</organism>
<feature type="domain" description="Zn(2)-C6 fungal-type" evidence="3">
    <location>
        <begin position="8"/>
        <end position="36"/>
    </location>
</feature>
<dbReference type="InterPro" id="IPR046372">
    <property type="entry name" value="PARG_cat_C"/>
</dbReference>
<evidence type="ECO:0000313" key="5">
    <source>
        <dbReference type="Proteomes" id="UP000323067"/>
    </source>
</evidence>
<dbReference type="PROSITE" id="PS50048">
    <property type="entry name" value="ZN2_CY6_FUNGAL_2"/>
    <property type="match status" value="1"/>
</dbReference>
<sequence>MAETPAKPCHNCRRQRLRCDRSYPQCTKCTNAGKECLGYGKLFRWTGAVASRGKLAGRTSSAPVPAEAAAVGMSMDSFASSVAPPKYVGCMSASPCPESSLTPPAGSEDSSGAKWQLVRSRAASIHSEPKMPYVLVDPLYQDLGNSHRYYLAYFTNRVCKDLVSHDVPSENPFRSLLTLTKAHPLLQYIIVAASAAHMSNLMRAPLPSLKENRMIAFSRTNASQKALQDALVAKNKALILMHEALQDIEATGGDVALAAALFFINVELIESGKHGWRAHLEGAGRIMSLLQPSASSDNVLRDYMLSDCFIYFILGSAFMPIKFQTKSYFEASQIPAILDRAAANSYLCCPPAILQILHGASELFNMQDDAISPAEIEAVGLALLHQARSFDIAAWANDARIVSYLHGIPIEGRIHAGSAHSLAACLYILRAVPAVGAAVGPEFAQDLSQEIYEHLTSVPDDDPNFKATTWPTFIFGAEARDETRRQWVMDRLQRLVVNCPWGFLYTAMETLPVIWGLDEETAARGWIQTLKDPDMNFLLLGIHGMSETRFIPLQDTAGRAMMNGECMLPCADSNRVVDRLSILGDECEDPDGLVSFWLLLKELLDQEITTWPGLLDLLETISITLRGSSSVAGDYNSLRLAVENEPFFFTNTWPSILRFAIALPDHFAAGTIPELTPGQTFSLSQSQCASLLAHQFLCSFLPPRPDFYDFSVWYDSNQRHPVAVSAYLESLFTYFRLRGTQSLKETEVNLVEYSLWSADVIEELDQVTGPVTYCWNNQRLSTIAVGKSKSHSTKFHNIDNLGQAGAVVISANKDIGFGQSATQEELHIGAAPEACVAVLFTPQLKAEEALSINSAQPMIQFQGQRRNISWTVHDPPVTGGRLLLMDALEMDLADASSPTGEEAVLPDLLEDNIRRELQKSYAAFTSWPLTSDSTVFTGLWGCGAFNGEPTVKLLVLWMAASLAGRKLQLVFDEAEWAYASLFENLVERASLHTVSDVLSLLRSVPKNTPRLGVIQWLIDKY</sequence>
<dbReference type="Pfam" id="PF00172">
    <property type="entry name" value="Zn_clus"/>
    <property type="match status" value="1"/>
</dbReference>
<dbReference type="InterPro" id="IPR021858">
    <property type="entry name" value="Fun_TF"/>
</dbReference>
<dbReference type="Pfam" id="PF20811">
    <property type="entry name" value="PARG_cat_N"/>
    <property type="match status" value="1"/>
</dbReference>
<dbReference type="CDD" id="cd00067">
    <property type="entry name" value="GAL4"/>
    <property type="match status" value="1"/>
</dbReference>
<evidence type="ECO:0000256" key="1">
    <source>
        <dbReference type="ARBA" id="ARBA00004123"/>
    </source>
</evidence>
<dbReference type="GO" id="GO:0045944">
    <property type="term" value="P:positive regulation of transcription by RNA polymerase II"/>
    <property type="evidence" value="ECO:0007669"/>
    <property type="project" value="TreeGrafter"/>
</dbReference>
<accession>A0A2H4SMT8</accession>
<dbReference type="PANTHER" id="PTHR37534:SF51">
    <property type="entry name" value="ACRIFLAVINE SENSITIVITY CONTROL PROTEIN ACR-2"/>
    <property type="match status" value="1"/>
</dbReference>
<dbReference type="Proteomes" id="UP000323067">
    <property type="component" value="Chromosome v"/>
</dbReference>
<dbReference type="InterPro" id="IPR001138">
    <property type="entry name" value="Zn2Cys6_DnaBD"/>
</dbReference>
<evidence type="ECO:0000256" key="2">
    <source>
        <dbReference type="ARBA" id="ARBA00023242"/>
    </source>
</evidence>
<comment type="subcellular location">
    <subcellularLocation>
        <location evidence="1">Nucleus</location>
    </subcellularLocation>
</comment>
<dbReference type="GO" id="GO:0005634">
    <property type="term" value="C:nucleus"/>
    <property type="evidence" value="ECO:0007669"/>
    <property type="project" value="UniProtKB-SubCell"/>
</dbReference>
<dbReference type="InterPro" id="IPR036864">
    <property type="entry name" value="Zn2-C6_fun-type_DNA-bd_sf"/>
</dbReference>
<reference evidence="4 5" key="1">
    <citation type="journal article" date="2017" name="BMC Genomics">
        <title>Chromosome level assembly and secondary metabolite potential of the parasitic fungus Cordyceps militaris.</title>
        <authorList>
            <person name="Kramer G.J."/>
            <person name="Nodwell J.R."/>
        </authorList>
    </citation>
    <scope>NUCLEOTIDE SEQUENCE [LARGE SCALE GENOMIC DNA]</scope>
    <source>
        <strain evidence="4 5">ATCC 34164</strain>
    </source>
</reference>
<dbReference type="GO" id="GO:0008270">
    <property type="term" value="F:zinc ion binding"/>
    <property type="evidence" value="ECO:0007669"/>
    <property type="project" value="InterPro"/>
</dbReference>
<proteinExistence type="predicted"/>
<dbReference type="Pfam" id="PF11951">
    <property type="entry name" value="Fungal_trans_2"/>
    <property type="match status" value="1"/>
</dbReference>
<dbReference type="AlphaFoldDB" id="A0A2H4SMT8"/>
<dbReference type="Pfam" id="PF05028">
    <property type="entry name" value="PARG_cat_C"/>
    <property type="match status" value="1"/>
</dbReference>
<dbReference type="PANTHER" id="PTHR37534">
    <property type="entry name" value="TRANSCRIPTIONAL ACTIVATOR PROTEIN UGA3"/>
    <property type="match status" value="1"/>
</dbReference>
<name>A0A2H4SMT8_CORMI</name>